<sequence length="308" mass="35979">MRRFRRVDIPARLLIVPSRPTRTGDVFTYGIDYFPPSVQKRLQHAQSKMHYWINHIQEQQDILAPVFAEFERYSRYFGGWVESVSQQARSPRTEVASWLEFHAYGKGVQDLEELKAHAPKTFQYFDLLNQKMQAYYRHFSSCLEKSDASQFQMPEPLESYFEIDGLAKNFAASVNHDQKVPLVQALYYLYLYTSYYFRAYDEMLNDFSPPASPKAWRQKEINLSAGGLSVLLDKRYPANSRCAIHLFFPDTGQRLDFEASFVRSFTASHTHKETNAFNFNFPDGHSQKVVVFEIERYEIRSSMAVAAF</sequence>
<organism evidence="1 2">
    <name type="scientific">Hydrogenovibrio thermophilus</name>
    <dbReference type="NCBI Taxonomy" id="265883"/>
    <lineage>
        <taxon>Bacteria</taxon>
        <taxon>Pseudomonadati</taxon>
        <taxon>Pseudomonadota</taxon>
        <taxon>Gammaproteobacteria</taxon>
        <taxon>Thiotrichales</taxon>
        <taxon>Piscirickettsiaceae</taxon>
        <taxon>Hydrogenovibrio</taxon>
    </lineage>
</organism>
<evidence type="ECO:0008006" key="3">
    <source>
        <dbReference type="Google" id="ProtNLM"/>
    </source>
</evidence>
<reference evidence="1 2" key="1">
    <citation type="journal article" date="2018" name="Environ. Microbiol.">
        <title>Genomes of ubiquitous marine and hypersaline Hydrogenovibrio, Thiomicrorhabdus and Thiomicrospira spp. encode a diversity of mechanisms to sustain chemolithoautotrophy in heterogeneous environments.</title>
        <authorList>
            <person name="Scott K.M."/>
            <person name="Williams J."/>
            <person name="Porter C.M.B."/>
            <person name="Russel S."/>
            <person name="Harmer T.L."/>
            <person name="Paul J.H."/>
            <person name="Antonen K.M."/>
            <person name="Bridges M.K."/>
            <person name="Camper G.J."/>
            <person name="Campla C.K."/>
            <person name="Casella L.G."/>
            <person name="Chase E."/>
            <person name="Conrad J.W."/>
            <person name="Cruz M.C."/>
            <person name="Dunlap D.S."/>
            <person name="Duran L."/>
            <person name="Fahsbender E.M."/>
            <person name="Goldsmith D.B."/>
            <person name="Keeley R.F."/>
            <person name="Kondoff M.R."/>
            <person name="Kussy B.I."/>
            <person name="Lane M.K."/>
            <person name="Lawler S."/>
            <person name="Leigh B.A."/>
            <person name="Lewis C."/>
            <person name="Lostal L.M."/>
            <person name="Marking D."/>
            <person name="Mancera P.A."/>
            <person name="McClenthan E.C."/>
            <person name="McIntyre E.A."/>
            <person name="Mine J.A."/>
            <person name="Modi S."/>
            <person name="Moore B.D."/>
            <person name="Morgan W.A."/>
            <person name="Nelson K.M."/>
            <person name="Nguyen K.N."/>
            <person name="Ogburn N."/>
            <person name="Parrino D.G."/>
            <person name="Pedapudi A.D."/>
            <person name="Pelham R.P."/>
            <person name="Preece A.M."/>
            <person name="Rampersad E.A."/>
            <person name="Richardson J.C."/>
            <person name="Rodgers C.M."/>
            <person name="Schaffer B.L."/>
            <person name="Sheridan N.E."/>
            <person name="Solone M.R."/>
            <person name="Staley Z.R."/>
            <person name="Tabuchi M."/>
            <person name="Waide R.J."/>
            <person name="Wanjugi P.W."/>
            <person name="Young S."/>
            <person name="Clum A."/>
            <person name="Daum C."/>
            <person name="Huntemann M."/>
            <person name="Ivanova N."/>
            <person name="Kyrpides N."/>
            <person name="Mikhailova N."/>
            <person name="Palaniappan K."/>
            <person name="Pillay M."/>
            <person name="Reddy T.B.K."/>
            <person name="Shapiro N."/>
            <person name="Stamatis D."/>
            <person name="Varghese N."/>
            <person name="Woyke T."/>
            <person name="Boden R."/>
            <person name="Freyermuth S.K."/>
            <person name="Kerfeld C.A."/>
        </authorList>
    </citation>
    <scope>NUCLEOTIDE SEQUENCE [LARGE SCALE GENOMIC DNA]</scope>
    <source>
        <strain evidence="1 2">JR-2</strain>
    </source>
</reference>
<accession>A0A410H1D8</accession>
<gene>
    <name evidence="1" type="ORF">EPV75_03060</name>
</gene>
<dbReference type="RefSeq" id="WP_128384427.1">
    <property type="nucleotide sequence ID" value="NZ_CP035033.1"/>
</dbReference>
<evidence type="ECO:0000313" key="2">
    <source>
        <dbReference type="Proteomes" id="UP000285478"/>
    </source>
</evidence>
<dbReference type="KEGG" id="htr:EPV75_03060"/>
<evidence type="ECO:0000313" key="1">
    <source>
        <dbReference type="EMBL" id="QAB14721.1"/>
    </source>
</evidence>
<protein>
    <recommendedName>
        <fullName evidence="3">PilZ domain-containing protein</fullName>
    </recommendedName>
</protein>
<name>A0A410H1D8_9GAMM</name>
<keyword evidence="2" id="KW-1185">Reference proteome</keyword>
<dbReference type="AlphaFoldDB" id="A0A410H1D8"/>
<dbReference type="EMBL" id="CP035033">
    <property type="protein sequence ID" value="QAB14721.1"/>
    <property type="molecule type" value="Genomic_DNA"/>
</dbReference>
<proteinExistence type="predicted"/>
<dbReference type="Proteomes" id="UP000285478">
    <property type="component" value="Chromosome"/>
</dbReference>